<keyword evidence="9" id="KW-1185">Reference proteome</keyword>
<dbReference type="Proteomes" id="UP001160625">
    <property type="component" value="Unassembled WGS sequence"/>
</dbReference>
<evidence type="ECO:0000256" key="3">
    <source>
        <dbReference type="ARBA" id="ARBA00022692"/>
    </source>
</evidence>
<evidence type="ECO:0000256" key="4">
    <source>
        <dbReference type="ARBA" id="ARBA00022989"/>
    </source>
</evidence>
<keyword evidence="3 7" id="KW-0812">Transmembrane</keyword>
<dbReference type="EMBL" id="JARYGZ010000001">
    <property type="protein sequence ID" value="MDH7639173.1"/>
    <property type="molecule type" value="Genomic_DNA"/>
</dbReference>
<keyword evidence="4 7" id="KW-1133">Transmembrane helix</keyword>
<dbReference type="RefSeq" id="WP_281044435.1">
    <property type="nucleotide sequence ID" value="NZ_JARYGZ010000001.1"/>
</dbReference>
<evidence type="ECO:0000256" key="5">
    <source>
        <dbReference type="ARBA" id="ARBA00023136"/>
    </source>
</evidence>
<dbReference type="Gene3D" id="2.40.128.260">
    <property type="entry name" value="Type IV secretion system, VirB10/TraB/TrbI"/>
    <property type="match status" value="2"/>
</dbReference>
<dbReference type="InterPro" id="IPR042217">
    <property type="entry name" value="T4SS_VirB10/TrbI"/>
</dbReference>
<keyword evidence="5 7" id="KW-0472">Membrane</keyword>
<sequence length="362" mass="37095">MGTGTQVALVDPRTHASSDALVLASQNAYPVVANSTRRTNAAGLLTGGVIAALLGGLTFASLVSHRTRVPVPPSSVPEPSQDVIRTVPLPSPAPPEGDRAIPVVNANPVAAHQPPLQEAPAGVDAAHSVALVFDGSTPVEAGTAGAGGTKQPARPDAGTNENDQFAVRIAGEGDDTATAERMSDPGMTVGQGTIVPAVLETAIDTDLPGYVRASVTSDIRSFDGSRVLIPRFSRVIGQYKSGLQAGQTRVYIVWQRLVRPDGVTIALASPAIDFSGRTGLGGEVDSHFLKRFGSAALLSVVGGLTAIGNASVVLSGGQSAASVAAQRDTQIPPTIRVPQGQPIRIFTARDLDFSPSGMANEK</sequence>
<gene>
    <name evidence="8" type="ORF">QGN17_10565</name>
</gene>
<protein>
    <submittedName>
        <fullName evidence="8">TrbI/VirB10 family protein</fullName>
    </submittedName>
</protein>
<dbReference type="Pfam" id="PF03743">
    <property type="entry name" value="TrbI"/>
    <property type="match status" value="1"/>
</dbReference>
<reference evidence="8" key="1">
    <citation type="submission" date="2023-04" db="EMBL/GenBank/DDBJ databases">
        <title>Sphingomonas sp. MAHUQ-71 isolated from rice field.</title>
        <authorList>
            <person name="Huq M.A."/>
        </authorList>
    </citation>
    <scope>NUCLEOTIDE SEQUENCE</scope>
    <source>
        <strain evidence="8">MAHUQ-71</strain>
    </source>
</reference>
<comment type="similarity">
    <text evidence="2">Belongs to the TrbI/VirB10 family.</text>
</comment>
<evidence type="ECO:0000256" key="7">
    <source>
        <dbReference type="SAM" id="Phobius"/>
    </source>
</evidence>
<evidence type="ECO:0000256" key="2">
    <source>
        <dbReference type="ARBA" id="ARBA00010265"/>
    </source>
</evidence>
<accession>A0ABT6N1K8</accession>
<evidence type="ECO:0000256" key="6">
    <source>
        <dbReference type="SAM" id="MobiDB-lite"/>
    </source>
</evidence>
<organism evidence="8 9">
    <name type="scientific">Sphingomonas oryzagri</name>
    <dbReference type="NCBI Taxonomy" id="3042314"/>
    <lineage>
        <taxon>Bacteria</taxon>
        <taxon>Pseudomonadati</taxon>
        <taxon>Pseudomonadota</taxon>
        <taxon>Alphaproteobacteria</taxon>
        <taxon>Sphingomonadales</taxon>
        <taxon>Sphingomonadaceae</taxon>
        <taxon>Sphingomonas</taxon>
    </lineage>
</organism>
<dbReference type="InterPro" id="IPR005498">
    <property type="entry name" value="T4SS_VirB10/TraB/TrbI"/>
</dbReference>
<evidence type="ECO:0000313" key="9">
    <source>
        <dbReference type="Proteomes" id="UP001160625"/>
    </source>
</evidence>
<proteinExistence type="inferred from homology"/>
<name>A0ABT6N1K8_9SPHN</name>
<evidence type="ECO:0000313" key="8">
    <source>
        <dbReference type="EMBL" id="MDH7639173.1"/>
    </source>
</evidence>
<comment type="subcellular location">
    <subcellularLocation>
        <location evidence="1">Membrane</location>
        <topology evidence="1">Single-pass membrane protein</topology>
    </subcellularLocation>
</comment>
<comment type="caution">
    <text evidence="8">The sequence shown here is derived from an EMBL/GenBank/DDBJ whole genome shotgun (WGS) entry which is preliminary data.</text>
</comment>
<dbReference type="CDD" id="cd16429">
    <property type="entry name" value="VirB10"/>
    <property type="match status" value="1"/>
</dbReference>
<evidence type="ECO:0000256" key="1">
    <source>
        <dbReference type="ARBA" id="ARBA00004167"/>
    </source>
</evidence>
<feature type="region of interest" description="Disordered" evidence="6">
    <location>
        <begin position="140"/>
        <end position="161"/>
    </location>
</feature>
<feature type="transmembrane region" description="Helical" evidence="7">
    <location>
        <begin position="41"/>
        <end position="63"/>
    </location>
</feature>